<evidence type="ECO:0000313" key="2">
    <source>
        <dbReference type="Proteomes" id="UP001497535"/>
    </source>
</evidence>
<proteinExistence type="predicted"/>
<evidence type="ECO:0000313" key="1">
    <source>
        <dbReference type="EMBL" id="CAK5079770.1"/>
    </source>
</evidence>
<accession>A0ACB0ZL16</accession>
<name>A0ACB0ZL16_MELEN</name>
<gene>
    <name evidence="1" type="ORF">MENTE1834_LOCUS26905</name>
</gene>
<keyword evidence="2" id="KW-1185">Reference proteome</keyword>
<protein>
    <submittedName>
        <fullName evidence="1">Uncharacterized protein</fullName>
    </submittedName>
</protein>
<organism evidence="1 2">
    <name type="scientific">Meloidogyne enterolobii</name>
    <name type="common">Root-knot nematode worm</name>
    <name type="synonym">Meloidogyne mayaguensis</name>
    <dbReference type="NCBI Taxonomy" id="390850"/>
    <lineage>
        <taxon>Eukaryota</taxon>
        <taxon>Metazoa</taxon>
        <taxon>Ecdysozoa</taxon>
        <taxon>Nematoda</taxon>
        <taxon>Chromadorea</taxon>
        <taxon>Rhabditida</taxon>
        <taxon>Tylenchina</taxon>
        <taxon>Tylenchomorpha</taxon>
        <taxon>Tylenchoidea</taxon>
        <taxon>Meloidogynidae</taxon>
        <taxon>Meloidogyninae</taxon>
        <taxon>Meloidogyne</taxon>
    </lineage>
</organism>
<sequence>MTENFKNCNDNLSTSSYSCCSCCSSYNSDFQQILKLLEEQKNDKLDFQFLFDKLEVLTVKEEIGQQEIIKELQELNEKTSGNQKILEHVKKITFQEVENKKLNCEVEQQKIFIKKLEEDKLTKDQVIKTMTENAEDNIREKNLTLLELVKKEEEMDKIREEGDEYFNKLSVSNDKLEESSKKINILEEENKKLNKNMSQLKKDIFQNKKNYEQEIQKFTNMADKLSKINLNLKEDKDEVNKKNKDLLEKNEQLQSQLKNCYKLIQEKNKKICSFEMQAKKVLKTFIKIPLSQLLDIAFPWTIGNYCFNHMPGGGGN</sequence>
<reference evidence="1" key="1">
    <citation type="submission" date="2023-11" db="EMBL/GenBank/DDBJ databases">
        <authorList>
            <person name="Poullet M."/>
        </authorList>
    </citation>
    <scope>NUCLEOTIDE SEQUENCE</scope>
    <source>
        <strain evidence="1">E1834</strain>
    </source>
</reference>
<comment type="caution">
    <text evidence="1">The sequence shown here is derived from an EMBL/GenBank/DDBJ whole genome shotgun (WGS) entry which is preliminary data.</text>
</comment>
<dbReference type="Proteomes" id="UP001497535">
    <property type="component" value="Unassembled WGS sequence"/>
</dbReference>
<dbReference type="EMBL" id="CAVMJV010000039">
    <property type="protein sequence ID" value="CAK5079770.1"/>
    <property type="molecule type" value="Genomic_DNA"/>
</dbReference>